<dbReference type="GO" id="GO:0000470">
    <property type="term" value="P:maturation of LSU-rRNA"/>
    <property type="evidence" value="ECO:0007669"/>
    <property type="project" value="TreeGrafter"/>
</dbReference>
<dbReference type="GO" id="GO:0004519">
    <property type="term" value="F:endonuclease activity"/>
    <property type="evidence" value="ECO:0007669"/>
    <property type="project" value="InterPro"/>
</dbReference>
<dbReference type="Pfam" id="PF04031">
    <property type="entry name" value="Las1"/>
    <property type="match status" value="1"/>
</dbReference>
<dbReference type="Proteomes" id="UP000308199">
    <property type="component" value="Unassembled WGS sequence"/>
</dbReference>
<proteinExistence type="predicted"/>
<dbReference type="GO" id="GO:0030687">
    <property type="term" value="C:preribosome, large subunit precursor"/>
    <property type="evidence" value="ECO:0007669"/>
    <property type="project" value="TreeGrafter"/>
</dbReference>
<evidence type="ECO:0000313" key="1">
    <source>
        <dbReference type="EMBL" id="THH07946.1"/>
    </source>
</evidence>
<reference evidence="1 2" key="1">
    <citation type="submission" date="2019-02" db="EMBL/GenBank/DDBJ databases">
        <title>Genome sequencing of the rare red list fungi Phellinidium pouzarii.</title>
        <authorList>
            <person name="Buettner E."/>
            <person name="Kellner H."/>
        </authorList>
    </citation>
    <scope>NUCLEOTIDE SEQUENCE [LARGE SCALE GENOMIC DNA]</scope>
    <source>
        <strain evidence="1 2">DSM 108285</strain>
    </source>
</reference>
<dbReference type="GO" id="GO:0000460">
    <property type="term" value="P:maturation of 5.8S rRNA"/>
    <property type="evidence" value="ECO:0007669"/>
    <property type="project" value="TreeGrafter"/>
</dbReference>
<gene>
    <name evidence="1" type="ORF">EW145_g3037</name>
</gene>
<accession>A0A4S4L8K3</accession>
<comment type="caution">
    <text evidence="1">The sequence shown here is derived from an EMBL/GenBank/DDBJ whole genome shotgun (WGS) entry which is preliminary data.</text>
</comment>
<dbReference type="OrthoDB" id="10263222at2759"/>
<evidence type="ECO:0008006" key="3">
    <source>
        <dbReference type="Google" id="ProtNLM"/>
    </source>
</evidence>
<dbReference type="AlphaFoldDB" id="A0A4S4L8K3"/>
<name>A0A4S4L8K3_9AGAM</name>
<dbReference type="PANTHER" id="PTHR15002:SF0">
    <property type="entry name" value="RIBOSOMAL BIOGENESIS PROTEIN LAS1L"/>
    <property type="match status" value="1"/>
</dbReference>
<protein>
    <recommendedName>
        <fullName evidence="3">Las1-domain-containing protein</fullName>
    </recommendedName>
</protein>
<dbReference type="EMBL" id="SGPK01000120">
    <property type="protein sequence ID" value="THH07946.1"/>
    <property type="molecule type" value="Genomic_DNA"/>
</dbReference>
<dbReference type="GO" id="GO:0090730">
    <property type="term" value="C:Las1 complex"/>
    <property type="evidence" value="ECO:0007669"/>
    <property type="project" value="InterPro"/>
</dbReference>
<sequence length="507" mass="55719">MKLPRRVPWATSAELDTVCTWIYADENDADAKTAAVNRLSAWRAITPLPHALEATLSLLSSVRLDHEFRSAQQPRRHSDVPNLKYTIALSVRQAYATAIVRLVNGLVDPLQLGAFARSIAAIAAQIGFPQWLVELRHAATHEELPSLELLRAGAKEALAWLLHNYFLPTLSASSNNEQSSPVIHLSSPSPIFKQYKYLLKAITRDASLRTQYKPDLTKVLRDVERWVGEAKVAASAETFSGLGAGEQGEVDDENERWALERLCEALLERGGLVPVSGKKRLVQNSKTLPVIPSSLVAIWSPLLSALRSTHSSFLSVLVSSITKSLLFRAPALNNDSLQKTDLSYELCLAAWAAWCVNQSDAASIEPPLREGATSLRREDVVVGLVTALCARECDKNTGDRQGARALIDLLVHEHPYLKDVADSLSLASKSGLKPGQKWLDKDVLVMEERLQSLISSVSSVSPLDDESDQIIVLDEGLSTPQDDLPKGWTRVPSRLWKACPIGVFNHC</sequence>
<dbReference type="PANTHER" id="PTHR15002">
    <property type="entry name" value="RIBOSOMAL BIOGENESIS PROTEIN LAS1L"/>
    <property type="match status" value="1"/>
</dbReference>
<organism evidence="1 2">
    <name type="scientific">Phellinidium pouzarii</name>
    <dbReference type="NCBI Taxonomy" id="167371"/>
    <lineage>
        <taxon>Eukaryota</taxon>
        <taxon>Fungi</taxon>
        <taxon>Dikarya</taxon>
        <taxon>Basidiomycota</taxon>
        <taxon>Agaricomycotina</taxon>
        <taxon>Agaricomycetes</taxon>
        <taxon>Hymenochaetales</taxon>
        <taxon>Hymenochaetaceae</taxon>
        <taxon>Phellinidium</taxon>
    </lineage>
</organism>
<dbReference type="InterPro" id="IPR007174">
    <property type="entry name" value="Las1"/>
</dbReference>
<keyword evidence="2" id="KW-1185">Reference proteome</keyword>
<evidence type="ECO:0000313" key="2">
    <source>
        <dbReference type="Proteomes" id="UP000308199"/>
    </source>
</evidence>